<name>A0A2T7NM28_POMCA</name>
<organism evidence="2 3">
    <name type="scientific">Pomacea canaliculata</name>
    <name type="common">Golden apple snail</name>
    <dbReference type="NCBI Taxonomy" id="400727"/>
    <lineage>
        <taxon>Eukaryota</taxon>
        <taxon>Metazoa</taxon>
        <taxon>Spiralia</taxon>
        <taxon>Lophotrochozoa</taxon>
        <taxon>Mollusca</taxon>
        <taxon>Gastropoda</taxon>
        <taxon>Caenogastropoda</taxon>
        <taxon>Architaenioglossa</taxon>
        <taxon>Ampullarioidea</taxon>
        <taxon>Ampullariidae</taxon>
        <taxon>Pomacea</taxon>
    </lineage>
</organism>
<dbReference type="EMBL" id="PZQS01000011">
    <property type="protein sequence ID" value="PVD22224.1"/>
    <property type="molecule type" value="Genomic_DNA"/>
</dbReference>
<protein>
    <submittedName>
        <fullName evidence="2">Uncharacterized protein</fullName>
    </submittedName>
</protein>
<dbReference type="PANTHER" id="PTHR12922">
    <property type="entry name" value="UBIQUINONE BIOSYNTHESIS PROTEIN"/>
    <property type="match status" value="1"/>
</dbReference>
<dbReference type="GO" id="GO:0005739">
    <property type="term" value="C:mitochondrion"/>
    <property type="evidence" value="ECO:0007669"/>
    <property type="project" value="TreeGrafter"/>
</dbReference>
<evidence type="ECO:0000313" key="2">
    <source>
        <dbReference type="EMBL" id="PVD22224.1"/>
    </source>
</evidence>
<dbReference type="AlphaFoldDB" id="A0A2T7NM28"/>
<dbReference type="InterPro" id="IPR007715">
    <property type="entry name" value="Coq4"/>
</dbReference>
<evidence type="ECO:0000313" key="3">
    <source>
        <dbReference type="Proteomes" id="UP000245119"/>
    </source>
</evidence>
<accession>A0A2T7NM28</accession>
<keyword evidence="1" id="KW-0831">Ubiquinone biosynthesis</keyword>
<dbReference type="Pfam" id="PF05019">
    <property type="entry name" value="Coq4"/>
    <property type="match status" value="1"/>
</dbReference>
<keyword evidence="3" id="KW-1185">Reference proteome</keyword>
<reference evidence="2 3" key="1">
    <citation type="submission" date="2018-04" db="EMBL/GenBank/DDBJ databases">
        <title>The genome of golden apple snail Pomacea canaliculata provides insight into stress tolerance and invasive adaptation.</title>
        <authorList>
            <person name="Liu C."/>
            <person name="Liu B."/>
            <person name="Ren Y."/>
            <person name="Zhang Y."/>
            <person name="Wang H."/>
            <person name="Li S."/>
            <person name="Jiang F."/>
            <person name="Yin L."/>
            <person name="Zhang G."/>
            <person name="Qian W."/>
            <person name="Fan W."/>
        </authorList>
    </citation>
    <scope>NUCLEOTIDE SEQUENCE [LARGE SCALE GENOMIC DNA]</scope>
    <source>
        <strain evidence="2">SZHN2017</strain>
        <tissue evidence="2">Muscle</tissue>
    </source>
</reference>
<dbReference type="PANTHER" id="PTHR12922:SF7">
    <property type="entry name" value="UBIQUINONE BIOSYNTHESIS PROTEIN COQ4 HOMOLOG, MITOCHONDRIAL"/>
    <property type="match status" value="1"/>
</dbReference>
<proteinExistence type="predicted"/>
<sequence length="100" mass="11488">MPPNMLGEVTVKWVEAIQTGLPLCTLAALFGPLRLGPKHQQKYLNTYLSWSIRCAKNAKFLMNVYFEKHWEQEISDLRRDLNVEPAPVPLKRTGKKIVIP</sequence>
<dbReference type="Proteomes" id="UP000245119">
    <property type="component" value="Linkage Group LG11"/>
</dbReference>
<comment type="caution">
    <text evidence="2">The sequence shown here is derived from an EMBL/GenBank/DDBJ whole genome shotgun (WGS) entry which is preliminary data.</text>
</comment>
<evidence type="ECO:0000256" key="1">
    <source>
        <dbReference type="ARBA" id="ARBA00022688"/>
    </source>
</evidence>
<dbReference type="OrthoDB" id="4249at2759"/>
<gene>
    <name evidence="2" type="ORF">C0Q70_18030</name>
</gene>
<dbReference type="STRING" id="400727.A0A2T7NM28"/>
<dbReference type="GO" id="GO:0006744">
    <property type="term" value="P:ubiquinone biosynthetic process"/>
    <property type="evidence" value="ECO:0007669"/>
    <property type="project" value="UniProtKB-KW"/>
</dbReference>